<dbReference type="Proteomes" id="UP001597073">
    <property type="component" value="Unassembled WGS sequence"/>
</dbReference>
<feature type="domain" description="PAC" evidence="8">
    <location>
        <begin position="223"/>
        <end position="275"/>
    </location>
</feature>
<dbReference type="Gene3D" id="3.30.565.10">
    <property type="entry name" value="Histidine kinase-like ATPase, C-terminal domain"/>
    <property type="match status" value="1"/>
</dbReference>
<evidence type="ECO:0000256" key="5">
    <source>
        <dbReference type="ARBA" id="ARBA00022777"/>
    </source>
</evidence>
<dbReference type="InterPro" id="IPR000014">
    <property type="entry name" value="PAS"/>
</dbReference>
<dbReference type="CDD" id="cd00130">
    <property type="entry name" value="PAS"/>
    <property type="match status" value="3"/>
</dbReference>
<dbReference type="CDD" id="cd00082">
    <property type="entry name" value="HisKA"/>
    <property type="match status" value="1"/>
</dbReference>
<evidence type="ECO:0000313" key="9">
    <source>
        <dbReference type="EMBL" id="MFD0766356.1"/>
    </source>
</evidence>
<dbReference type="InterPro" id="IPR004358">
    <property type="entry name" value="Sig_transdc_His_kin-like_C"/>
</dbReference>
<dbReference type="SMART" id="SM00091">
    <property type="entry name" value="PAS"/>
    <property type="match status" value="2"/>
</dbReference>
<dbReference type="SMART" id="SM00086">
    <property type="entry name" value="PAC"/>
    <property type="match status" value="3"/>
</dbReference>
<dbReference type="PANTHER" id="PTHR43304">
    <property type="entry name" value="PHYTOCHROME-LIKE PROTEIN CPH1"/>
    <property type="match status" value="1"/>
</dbReference>
<dbReference type="SUPFAM" id="SSF55874">
    <property type="entry name" value="ATPase domain of HSP90 chaperone/DNA topoisomerase II/histidine kinase"/>
    <property type="match status" value="1"/>
</dbReference>
<dbReference type="PROSITE" id="PS50112">
    <property type="entry name" value="PAS"/>
    <property type="match status" value="1"/>
</dbReference>
<keyword evidence="4" id="KW-0808">Transferase</keyword>
<dbReference type="PRINTS" id="PR00344">
    <property type="entry name" value="BCTRLSENSOR"/>
</dbReference>
<dbReference type="EC" id="2.7.13.3" evidence="2"/>
<dbReference type="PROSITE" id="PS50113">
    <property type="entry name" value="PAC"/>
    <property type="match status" value="3"/>
</dbReference>
<dbReference type="InterPro" id="IPR003661">
    <property type="entry name" value="HisK_dim/P_dom"/>
</dbReference>
<dbReference type="Pfam" id="PF08448">
    <property type="entry name" value="PAS_4"/>
    <property type="match status" value="1"/>
</dbReference>
<evidence type="ECO:0000256" key="2">
    <source>
        <dbReference type="ARBA" id="ARBA00012438"/>
    </source>
</evidence>
<dbReference type="InterPro" id="IPR035965">
    <property type="entry name" value="PAS-like_dom_sf"/>
</dbReference>
<dbReference type="InterPro" id="IPR003594">
    <property type="entry name" value="HATPase_dom"/>
</dbReference>
<dbReference type="InterPro" id="IPR000700">
    <property type="entry name" value="PAS-assoc_C"/>
</dbReference>
<dbReference type="InterPro" id="IPR036890">
    <property type="entry name" value="HATPase_C_sf"/>
</dbReference>
<comment type="caution">
    <text evidence="9">The sequence shown here is derived from an EMBL/GenBank/DDBJ whole genome shotgun (WGS) entry which is preliminary data.</text>
</comment>
<gene>
    <name evidence="9" type="ORF">ACFQZI_15955</name>
</gene>
<evidence type="ECO:0000259" key="6">
    <source>
        <dbReference type="PROSITE" id="PS50109"/>
    </source>
</evidence>
<dbReference type="EMBL" id="JBHTIA010000012">
    <property type="protein sequence ID" value="MFD0766356.1"/>
    <property type="molecule type" value="Genomic_DNA"/>
</dbReference>
<evidence type="ECO:0000259" key="8">
    <source>
        <dbReference type="PROSITE" id="PS50113"/>
    </source>
</evidence>
<keyword evidence="10" id="KW-1185">Reference proteome</keyword>
<evidence type="ECO:0000259" key="7">
    <source>
        <dbReference type="PROSITE" id="PS50112"/>
    </source>
</evidence>
<keyword evidence="3" id="KW-0597">Phosphoprotein</keyword>
<dbReference type="Pfam" id="PF02518">
    <property type="entry name" value="HATPase_c"/>
    <property type="match status" value="1"/>
</dbReference>
<comment type="catalytic activity">
    <reaction evidence="1">
        <text>ATP + protein L-histidine = ADP + protein N-phospho-L-histidine.</text>
        <dbReference type="EC" id="2.7.13.3"/>
    </reaction>
</comment>
<organism evidence="9 10">
    <name type="scientific">Mucilaginibacter lutimaris</name>
    <dbReference type="NCBI Taxonomy" id="931629"/>
    <lineage>
        <taxon>Bacteria</taxon>
        <taxon>Pseudomonadati</taxon>
        <taxon>Bacteroidota</taxon>
        <taxon>Sphingobacteriia</taxon>
        <taxon>Sphingobacteriales</taxon>
        <taxon>Sphingobacteriaceae</taxon>
        <taxon>Mucilaginibacter</taxon>
    </lineage>
</organism>
<evidence type="ECO:0000313" key="10">
    <source>
        <dbReference type="Proteomes" id="UP001597073"/>
    </source>
</evidence>
<dbReference type="Gene3D" id="1.10.287.130">
    <property type="match status" value="1"/>
</dbReference>
<dbReference type="InterPro" id="IPR001610">
    <property type="entry name" value="PAC"/>
</dbReference>
<reference evidence="10" key="1">
    <citation type="journal article" date="2019" name="Int. J. Syst. Evol. Microbiol.">
        <title>The Global Catalogue of Microorganisms (GCM) 10K type strain sequencing project: providing services to taxonomists for standard genome sequencing and annotation.</title>
        <authorList>
            <consortium name="The Broad Institute Genomics Platform"/>
            <consortium name="The Broad Institute Genome Sequencing Center for Infectious Disease"/>
            <person name="Wu L."/>
            <person name="Ma J."/>
        </authorList>
    </citation>
    <scope>NUCLEOTIDE SEQUENCE [LARGE SCALE GENOMIC DNA]</scope>
    <source>
        <strain evidence="10">CCUG 60742</strain>
    </source>
</reference>
<dbReference type="InterPro" id="IPR013655">
    <property type="entry name" value="PAS_fold_3"/>
</dbReference>
<dbReference type="SUPFAM" id="SSF55785">
    <property type="entry name" value="PYP-like sensor domain (PAS domain)"/>
    <property type="match status" value="3"/>
</dbReference>
<proteinExistence type="predicted"/>
<feature type="domain" description="PAS" evidence="7">
    <location>
        <begin position="276"/>
        <end position="346"/>
    </location>
</feature>
<dbReference type="InterPro" id="IPR036097">
    <property type="entry name" value="HisK_dim/P_sf"/>
</dbReference>
<dbReference type="SUPFAM" id="SSF47384">
    <property type="entry name" value="Homodimeric domain of signal transducing histidine kinase"/>
    <property type="match status" value="1"/>
</dbReference>
<dbReference type="NCBIfam" id="TIGR00229">
    <property type="entry name" value="sensory_box"/>
    <property type="match status" value="3"/>
</dbReference>
<dbReference type="SMART" id="SM00388">
    <property type="entry name" value="HisKA"/>
    <property type="match status" value="1"/>
</dbReference>
<evidence type="ECO:0000256" key="4">
    <source>
        <dbReference type="ARBA" id="ARBA00022679"/>
    </source>
</evidence>
<feature type="domain" description="PAC" evidence="8">
    <location>
        <begin position="349"/>
        <end position="401"/>
    </location>
</feature>
<dbReference type="InterPro" id="IPR013656">
    <property type="entry name" value="PAS_4"/>
</dbReference>
<evidence type="ECO:0000256" key="3">
    <source>
        <dbReference type="ARBA" id="ARBA00022553"/>
    </source>
</evidence>
<dbReference type="PANTHER" id="PTHR43304:SF1">
    <property type="entry name" value="PAC DOMAIN-CONTAINING PROTEIN"/>
    <property type="match status" value="1"/>
</dbReference>
<keyword evidence="5" id="KW-0418">Kinase</keyword>
<feature type="domain" description="PAC" evidence="8">
    <location>
        <begin position="89"/>
        <end position="141"/>
    </location>
</feature>
<name>A0ABW2ZJQ0_9SPHI</name>
<dbReference type="SMART" id="SM00387">
    <property type="entry name" value="HATPase_c"/>
    <property type="match status" value="1"/>
</dbReference>
<dbReference type="InterPro" id="IPR005467">
    <property type="entry name" value="His_kinase_dom"/>
</dbReference>
<dbReference type="RefSeq" id="WP_377144187.1">
    <property type="nucleotide sequence ID" value="NZ_JBHTIA010000012.1"/>
</dbReference>
<protein>
    <recommendedName>
        <fullName evidence="2">histidine kinase</fullName>
        <ecNumber evidence="2">2.7.13.3</ecNumber>
    </recommendedName>
</protein>
<dbReference type="Gene3D" id="3.30.450.20">
    <property type="entry name" value="PAS domain"/>
    <property type="match status" value="3"/>
</dbReference>
<dbReference type="Pfam" id="PF08447">
    <property type="entry name" value="PAS_3"/>
    <property type="match status" value="2"/>
</dbReference>
<dbReference type="Pfam" id="PF00512">
    <property type="entry name" value="HisKA"/>
    <property type="match status" value="1"/>
</dbReference>
<feature type="domain" description="Histidine kinase" evidence="6">
    <location>
        <begin position="405"/>
        <end position="620"/>
    </location>
</feature>
<dbReference type="InterPro" id="IPR052162">
    <property type="entry name" value="Sensor_kinase/Photoreceptor"/>
</dbReference>
<evidence type="ECO:0000256" key="1">
    <source>
        <dbReference type="ARBA" id="ARBA00000085"/>
    </source>
</evidence>
<accession>A0ABW2ZJQ0</accession>
<sequence length="620" mass="69745">MAISSTNTNLADKAIASNEERFRALVTATSDMVYSMSPDWNELRELDGRGVLKDAREPIKDWIGQYIYPGDQAKVRAAVEEAIKHKKIFQLELRVMQADGSIGWAFSRAVPILNAEGEILEWFGAASDITERKRAEGAVDEAKEQSEQQRRVYETITGSTPDLMYVFGLDYRFTYANAALLNMWGKTWDTAVGKSLLENGYEPWHAEMHEREIDHIKKTKEQVRGEVSFPHATLGRRIYDYILNPVLNEYGEVEAVAGTTRDITDIRNAETAIFESEARFRTMAESTEVMIAVSDEHGKATYFNEAWTELTGLSAAELQKRGWVDLIHPEDREHIISAGDTALKAKKQLHLEFRMPDKKGAYRWLLTRGNPRFRTDGTFAGYISSTIDITEVKENEQRKNDFISMVSHELKTPLTSAISYVQVSQKKALKYQDQATAGMLERAVKQLGKMTKMINGFLNLSRLESGKIHIDRQRFDMALLLQEVEDEAVASILSHHLTFDTGCTLSVNADRDKISQVMNNLISNAVKYSHPGTNIHIQCVQENSLAKVSVSDEGIGISEEDLPRLFERYYRVGGNENKHISGFGIGLYLCSEIIKGHGGGIWAESNAGKGSTFYFTLPLA</sequence>
<dbReference type="PROSITE" id="PS50109">
    <property type="entry name" value="HIS_KIN"/>
    <property type="match status" value="1"/>
</dbReference>